<feature type="domain" description="Peptidase M16 C-terminal" evidence="3">
    <location>
        <begin position="210"/>
        <end position="401"/>
    </location>
</feature>
<evidence type="ECO:0000256" key="1">
    <source>
        <dbReference type="ARBA" id="ARBA00007261"/>
    </source>
</evidence>
<dbReference type="EMBL" id="JBHSAS010000010">
    <property type="protein sequence ID" value="MFC4028496.1"/>
    <property type="molecule type" value="Genomic_DNA"/>
</dbReference>
<feature type="domain" description="Peptidase M16 N-terminal" evidence="2">
    <location>
        <begin position="55"/>
        <end position="174"/>
    </location>
</feature>
<dbReference type="Pfam" id="PF00675">
    <property type="entry name" value="Peptidase_M16"/>
    <property type="match status" value="1"/>
</dbReference>
<dbReference type="InterPro" id="IPR050361">
    <property type="entry name" value="MPP/UQCRC_Complex"/>
</dbReference>
<proteinExistence type="inferred from homology"/>
<dbReference type="PANTHER" id="PTHR11851:SF49">
    <property type="entry name" value="MITOCHONDRIAL-PROCESSING PEPTIDASE SUBUNIT ALPHA"/>
    <property type="match status" value="1"/>
</dbReference>
<name>A0ABV8HB82_9FLAO</name>
<comment type="similarity">
    <text evidence="1">Belongs to the peptidase M16 family.</text>
</comment>
<reference evidence="5" key="1">
    <citation type="journal article" date="2019" name="Int. J. Syst. Evol. Microbiol.">
        <title>The Global Catalogue of Microorganisms (GCM) 10K type strain sequencing project: providing services to taxonomists for standard genome sequencing and annotation.</title>
        <authorList>
            <consortium name="The Broad Institute Genomics Platform"/>
            <consortium name="The Broad Institute Genome Sequencing Center for Infectious Disease"/>
            <person name="Wu L."/>
            <person name="Ma J."/>
        </authorList>
    </citation>
    <scope>NUCLEOTIDE SEQUENCE [LARGE SCALE GENOMIC DNA]</scope>
    <source>
        <strain evidence="5">CECT 9128</strain>
    </source>
</reference>
<protein>
    <submittedName>
        <fullName evidence="4">Insulinase family protein</fullName>
    </submittedName>
</protein>
<dbReference type="RefSeq" id="WP_386270432.1">
    <property type="nucleotide sequence ID" value="NZ_JBHSAS010000010.1"/>
</dbReference>
<evidence type="ECO:0000313" key="4">
    <source>
        <dbReference type="EMBL" id="MFC4028496.1"/>
    </source>
</evidence>
<dbReference type="InterPro" id="IPR011765">
    <property type="entry name" value="Pept_M16_N"/>
</dbReference>
<dbReference type="SUPFAM" id="SSF63411">
    <property type="entry name" value="LuxS/MPP-like metallohydrolase"/>
    <property type="match status" value="3"/>
</dbReference>
<dbReference type="InterPro" id="IPR011249">
    <property type="entry name" value="Metalloenz_LuxS/M16"/>
</dbReference>
<sequence>MMSKTNTGIVRFISLLMILGLVFPVESIAQVTKAKDSLIQGSLSNGLRYYIKAIPSETKLHMNLIVKAGAIFQDKNQYEVAHLLEHLSLRESEHFPNGIANSDSLLTAIGNRGIGRDFYAFTGYEEVSYTYNANVENNQSIETGLIWFRDIAGGLKLAPKDIKIEKELIKQENVHKSSGKSVNKSLLFQTIFPCMANKNEYNKKVEAVKISDIKSFYKDYYQPQNLAIRIVGNVDQPEILENKIKLMFGELKSSISKVKLEAYSVINPSGVSKFEVLERLVPLEVDDQKLSINLFYRGETYIDKPLSTQERIDRLKQKIIQELMAEAFQKEMASLREVYNPKFDFLIKSYSNFMNSPSLIWMEIMTDPEDVEYTLERVFDNINMFTSFGVSKEEWDVLKKQKLAMLKKKENASLYYWEKEILNNFLHEELLVDGKEAMIKDWLQKLSYRDFNSQIETYFGKKPKNIMIMVAKGQKKSIDKNYISNLIDNKLKEHKTSNRKNNEISEVLMSDSLKQSLMPKAYTQIQDSTKYNRYRLNNGLEVILVKDSTVKNKVEIHGFSPIGALSLPERDFYAASYAPRLIKHSGIGNFDKFQLEHLTNKYKGLNYYQYINPNETGIKATANSRDVESLMQLIFLSVSKPLKNKAAFDDWKNSIAKSLLDPTYYLRGINFSNHIKDYMKPHDIAFHMGSTFVEQVQNLQFDRILEAYRKLFSQSERFTYIIYGDYDEEIMLKLSQKYLGNLPVIPEKLNEIDIYNEKDSIALKSHEVEFQSLRCSDNIMFSMISFSEPKPFSWKENLKVQFLGNILLEKTFALRFDKDFALYDLIGGGFYDDVLHRYKLMTKMDCTQEEFEQVKEATGIIFKDLRSGKIENHLYTKVYQEIEKRISLASESPQSLNDIYKYYSKNYHQEFPKKAEKLEFLQSLTIDEIKSFAEDFLKEEHLFKFIMY</sequence>
<dbReference type="Gene3D" id="3.30.830.10">
    <property type="entry name" value="Metalloenzyme, LuxS/M16 peptidase-like"/>
    <property type="match status" value="3"/>
</dbReference>
<evidence type="ECO:0000259" key="2">
    <source>
        <dbReference type="Pfam" id="PF00675"/>
    </source>
</evidence>
<dbReference type="Proteomes" id="UP001595793">
    <property type="component" value="Unassembled WGS sequence"/>
</dbReference>
<evidence type="ECO:0000313" key="5">
    <source>
        <dbReference type="Proteomes" id="UP001595793"/>
    </source>
</evidence>
<feature type="domain" description="Peptidase M16 C-terminal" evidence="3">
    <location>
        <begin position="699"/>
        <end position="857"/>
    </location>
</feature>
<organism evidence="4 5">
    <name type="scientific">Zunongwangia endophytica</name>
    <dbReference type="NCBI Taxonomy" id="1808945"/>
    <lineage>
        <taxon>Bacteria</taxon>
        <taxon>Pseudomonadati</taxon>
        <taxon>Bacteroidota</taxon>
        <taxon>Flavobacteriia</taxon>
        <taxon>Flavobacteriales</taxon>
        <taxon>Flavobacteriaceae</taxon>
        <taxon>Zunongwangia</taxon>
    </lineage>
</organism>
<comment type="caution">
    <text evidence="4">The sequence shown here is derived from an EMBL/GenBank/DDBJ whole genome shotgun (WGS) entry which is preliminary data.</text>
</comment>
<accession>A0ABV8HB82</accession>
<keyword evidence="5" id="KW-1185">Reference proteome</keyword>
<dbReference type="Pfam" id="PF05193">
    <property type="entry name" value="Peptidase_M16_C"/>
    <property type="match status" value="2"/>
</dbReference>
<evidence type="ECO:0000259" key="3">
    <source>
        <dbReference type="Pfam" id="PF05193"/>
    </source>
</evidence>
<gene>
    <name evidence="4" type="ORF">ACFOS1_13855</name>
</gene>
<dbReference type="InterPro" id="IPR007863">
    <property type="entry name" value="Peptidase_M16_C"/>
</dbReference>
<dbReference type="PANTHER" id="PTHR11851">
    <property type="entry name" value="METALLOPROTEASE"/>
    <property type="match status" value="1"/>
</dbReference>